<organism evidence="1 2">
    <name type="scientific">Pocillopora damicornis</name>
    <name type="common">Cauliflower coral</name>
    <name type="synonym">Millepora damicornis</name>
    <dbReference type="NCBI Taxonomy" id="46731"/>
    <lineage>
        <taxon>Eukaryota</taxon>
        <taxon>Metazoa</taxon>
        <taxon>Cnidaria</taxon>
        <taxon>Anthozoa</taxon>
        <taxon>Hexacorallia</taxon>
        <taxon>Scleractinia</taxon>
        <taxon>Astrocoeniina</taxon>
        <taxon>Pocilloporidae</taxon>
        <taxon>Pocillopora</taxon>
    </lineage>
</organism>
<gene>
    <name evidence="1" type="ORF">pdam_00025772</name>
</gene>
<comment type="caution">
    <text evidence="1">The sequence shown here is derived from an EMBL/GenBank/DDBJ whole genome shotgun (WGS) entry which is preliminary data.</text>
</comment>
<reference evidence="1 2" key="1">
    <citation type="journal article" date="2018" name="Sci. Rep.">
        <title>Comparative analysis of the Pocillopora damicornis genome highlights role of immune system in coral evolution.</title>
        <authorList>
            <person name="Cunning R."/>
            <person name="Bay R.A."/>
            <person name="Gillette P."/>
            <person name="Baker A.C."/>
            <person name="Traylor-Knowles N."/>
        </authorList>
    </citation>
    <scope>NUCLEOTIDE SEQUENCE [LARGE SCALE GENOMIC DNA]</scope>
    <source>
        <strain evidence="1">RSMAS</strain>
        <tissue evidence="1">Whole animal</tissue>
    </source>
</reference>
<keyword evidence="2" id="KW-1185">Reference proteome</keyword>
<feature type="non-terminal residue" evidence="1">
    <location>
        <position position="1"/>
    </location>
</feature>
<evidence type="ECO:0000313" key="2">
    <source>
        <dbReference type="Proteomes" id="UP000275408"/>
    </source>
</evidence>
<dbReference type="EMBL" id="RCHS01003693">
    <property type="protein sequence ID" value="RMX39990.1"/>
    <property type="molecule type" value="Genomic_DNA"/>
</dbReference>
<proteinExistence type="predicted"/>
<dbReference type="Proteomes" id="UP000275408">
    <property type="component" value="Unassembled WGS sequence"/>
</dbReference>
<dbReference type="AlphaFoldDB" id="A0A3M6TF47"/>
<name>A0A3M6TF47_POCDA</name>
<accession>A0A3M6TF47</accession>
<sequence length="90" mass="9964">FQEVFTHYERVEVRDNRCSTVKLALKFNSITNQTHVITSLHDAAKDGYLGKFPVCPTCKNGAGSCNVTQPTPTPANPSNCKFRDTSLRCS</sequence>
<evidence type="ECO:0000313" key="1">
    <source>
        <dbReference type="EMBL" id="RMX39990.1"/>
    </source>
</evidence>
<protein>
    <submittedName>
        <fullName evidence="1">Uncharacterized protein</fullName>
    </submittedName>
</protein>